<dbReference type="CDD" id="cd00403">
    <property type="entry name" value="Ribosomal_L1"/>
    <property type="match status" value="1"/>
</dbReference>
<evidence type="ECO:0000256" key="3">
    <source>
        <dbReference type="ARBA" id="ARBA00022491"/>
    </source>
</evidence>
<dbReference type="FunFam" id="3.40.50.790:FF:000005">
    <property type="entry name" value="50S ribosomal protein L1"/>
    <property type="match status" value="1"/>
</dbReference>
<dbReference type="HAMAP" id="MF_01318_A">
    <property type="entry name" value="Ribosomal_uL1_A"/>
    <property type="match status" value="1"/>
</dbReference>
<evidence type="ECO:0000256" key="5">
    <source>
        <dbReference type="ARBA" id="ARBA00022730"/>
    </source>
</evidence>
<keyword evidence="8 11" id="KW-0689">Ribosomal protein</keyword>
<keyword evidence="5 11" id="KW-0699">rRNA-binding</keyword>
<dbReference type="AlphaFoldDB" id="A0A7J3ZKV5"/>
<dbReference type="GO" id="GO:0003735">
    <property type="term" value="F:structural constituent of ribosome"/>
    <property type="evidence" value="ECO:0007669"/>
    <property type="project" value="InterPro"/>
</dbReference>
<comment type="function">
    <text evidence="10">Probably involved in E site tRNA release. Binds directly to 23S rRNA.</text>
</comment>
<dbReference type="Gene3D" id="3.30.190.20">
    <property type="match status" value="1"/>
</dbReference>
<proteinExistence type="inferred from homology"/>
<sequence>MSQQLVEVGRLREAIERALKEGPKRRFKESVELIVVLKRSELKPEDMRMRETVFLPHPPKKDVRICIVAEGDFAVQARNSKAYMVIDRSVLDELSSNRRKARKIARACDWTLVQRELMGVAGRVLGPVLGPRGKVPVPIVPSTQLESLIESYRRAVLLRVKDQPQVQVRIGTEGNSIDELVENASAVLQAIENKFKESRAIEAVYVKKTMGRPIEIKPA</sequence>
<dbReference type="NCBIfam" id="NF003244">
    <property type="entry name" value="PRK04203.1"/>
    <property type="match status" value="1"/>
</dbReference>
<evidence type="ECO:0000313" key="12">
    <source>
        <dbReference type="EMBL" id="HHQ80080.1"/>
    </source>
</evidence>
<keyword evidence="3 11" id="KW-0678">Repressor</keyword>
<evidence type="ECO:0000256" key="1">
    <source>
        <dbReference type="ARBA" id="ARBA00010531"/>
    </source>
</evidence>
<accession>A0A7J3ZKV5</accession>
<evidence type="ECO:0000256" key="8">
    <source>
        <dbReference type="ARBA" id="ARBA00022980"/>
    </source>
</evidence>
<protein>
    <recommendedName>
        <fullName evidence="11">Large ribosomal subunit protein uL1</fullName>
    </recommendedName>
</protein>
<dbReference type="GO" id="GO:0015934">
    <property type="term" value="C:large ribosomal subunit"/>
    <property type="evidence" value="ECO:0007669"/>
    <property type="project" value="InterPro"/>
</dbReference>
<dbReference type="InterPro" id="IPR016095">
    <property type="entry name" value="Ribosomal_uL1_3-a/b-sand"/>
</dbReference>
<dbReference type="InterPro" id="IPR028364">
    <property type="entry name" value="Ribosomal_uL1/biogenesis"/>
</dbReference>
<dbReference type="InterPro" id="IPR023674">
    <property type="entry name" value="Ribosomal_uL1-like"/>
</dbReference>
<dbReference type="GO" id="GO:0006412">
    <property type="term" value="P:translation"/>
    <property type="evidence" value="ECO:0007669"/>
    <property type="project" value="UniProtKB-UniRule"/>
</dbReference>
<comment type="function">
    <text evidence="11">Binds directly to 23S rRNA. Probably involved in E site tRNA release.</text>
</comment>
<evidence type="ECO:0000256" key="9">
    <source>
        <dbReference type="ARBA" id="ARBA00023274"/>
    </source>
</evidence>
<comment type="function">
    <text evidence="11">Protein L1 is also a translational repressor protein, it controls the translation of its operon by binding to its mRNA.</text>
</comment>
<dbReference type="GO" id="GO:0006417">
    <property type="term" value="P:regulation of translation"/>
    <property type="evidence" value="ECO:0007669"/>
    <property type="project" value="UniProtKB-KW"/>
</dbReference>
<dbReference type="SUPFAM" id="SSF56808">
    <property type="entry name" value="Ribosomal protein L1"/>
    <property type="match status" value="1"/>
</dbReference>
<evidence type="ECO:0000256" key="4">
    <source>
        <dbReference type="ARBA" id="ARBA00022555"/>
    </source>
</evidence>
<keyword evidence="6 11" id="KW-0810">Translation regulation</keyword>
<evidence type="ECO:0000256" key="2">
    <source>
        <dbReference type="ARBA" id="ARBA00011838"/>
    </source>
</evidence>
<dbReference type="GO" id="GO:0000049">
    <property type="term" value="F:tRNA binding"/>
    <property type="evidence" value="ECO:0007669"/>
    <property type="project" value="UniProtKB-KW"/>
</dbReference>
<dbReference type="InterPro" id="IPR002143">
    <property type="entry name" value="Ribosomal_uL1"/>
</dbReference>
<dbReference type="PANTHER" id="PTHR36427:SF3">
    <property type="entry name" value="LARGE RIBOSOMAL SUBUNIT PROTEIN UL1M"/>
    <property type="match status" value="1"/>
</dbReference>
<keyword evidence="7 11" id="KW-0694">RNA-binding</keyword>
<gene>
    <name evidence="11" type="primary">rpl1</name>
    <name evidence="12" type="ORF">ENM78_01240</name>
</gene>
<evidence type="ECO:0000256" key="11">
    <source>
        <dbReference type="HAMAP-Rule" id="MF_01318"/>
    </source>
</evidence>
<name>A0A7J3ZKV5_9CREN</name>
<evidence type="ECO:0000256" key="10">
    <source>
        <dbReference type="ARBA" id="ARBA00045545"/>
    </source>
</evidence>
<dbReference type="GO" id="GO:0019843">
    <property type="term" value="F:rRNA binding"/>
    <property type="evidence" value="ECO:0007669"/>
    <property type="project" value="UniProtKB-UniRule"/>
</dbReference>
<reference evidence="12" key="1">
    <citation type="journal article" date="2020" name="mSystems">
        <title>Genome- and Community-Level Interaction Insights into Carbon Utilization and Element Cycling Functions of Hydrothermarchaeota in Hydrothermal Sediment.</title>
        <authorList>
            <person name="Zhou Z."/>
            <person name="Liu Y."/>
            <person name="Xu W."/>
            <person name="Pan J."/>
            <person name="Luo Z.H."/>
            <person name="Li M."/>
        </authorList>
    </citation>
    <scope>NUCLEOTIDE SEQUENCE [LARGE SCALE GENOMIC DNA]</scope>
    <source>
        <strain evidence="12">SpSt-1116</strain>
    </source>
</reference>
<dbReference type="Pfam" id="PF00687">
    <property type="entry name" value="Ribosomal_L1"/>
    <property type="match status" value="1"/>
</dbReference>
<keyword evidence="9 11" id="KW-0687">Ribonucleoprotein</keyword>
<dbReference type="Gene3D" id="3.40.50.790">
    <property type="match status" value="1"/>
</dbReference>
<dbReference type="PANTHER" id="PTHR36427">
    <property type="entry name" value="54S RIBOSOMAL PROTEIN L1, MITOCHONDRIAL"/>
    <property type="match status" value="1"/>
</dbReference>
<comment type="caution">
    <text evidence="12">The sequence shown here is derived from an EMBL/GenBank/DDBJ whole genome shotgun (WGS) entry which is preliminary data.</text>
</comment>
<organism evidence="12">
    <name type="scientific">Fervidicoccus fontis</name>
    <dbReference type="NCBI Taxonomy" id="683846"/>
    <lineage>
        <taxon>Archaea</taxon>
        <taxon>Thermoproteota</taxon>
        <taxon>Thermoprotei</taxon>
        <taxon>Fervidicoccales</taxon>
        <taxon>Fervidicoccaceae</taxon>
        <taxon>Fervidicoccus</taxon>
    </lineage>
</organism>
<keyword evidence="4 11" id="KW-0820">tRNA-binding</keyword>
<dbReference type="EMBL" id="DRZC01000019">
    <property type="protein sequence ID" value="HHQ80080.1"/>
    <property type="molecule type" value="Genomic_DNA"/>
</dbReference>
<dbReference type="InterPro" id="IPR023669">
    <property type="entry name" value="Ribosomal_uL1_arc"/>
</dbReference>
<dbReference type="PIRSF" id="PIRSF002155">
    <property type="entry name" value="Ribosomal_L1"/>
    <property type="match status" value="1"/>
</dbReference>
<comment type="subunit">
    <text evidence="2 11">Part of the 50S ribosomal subunit.</text>
</comment>
<evidence type="ECO:0000256" key="7">
    <source>
        <dbReference type="ARBA" id="ARBA00022884"/>
    </source>
</evidence>
<comment type="similarity">
    <text evidence="1 11">Belongs to the universal ribosomal protein uL1 family.</text>
</comment>
<evidence type="ECO:0000256" key="6">
    <source>
        <dbReference type="ARBA" id="ARBA00022845"/>
    </source>
</evidence>